<keyword evidence="2" id="KW-1185">Reference proteome</keyword>
<protein>
    <submittedName>
        <fullName evidence="1">Uncharacterized protein</fullName>
    </submittedName>
</protein>
<proteinExistence type="predicted"/>
<accession>A0ABY5TS88</accession>
<evidence type="ECO:0000313" key="2">
    <source>
        <dbReference type="Proteomes" id="UP001160698"/>
    </source>
</evidence>
<name>A0ABY5TS88_9VIRU</name>
<sequence length="108" mass="12530">MKSWDELITPEEQKRMSEYKRTETVHKTAPSSRILAELGTLYGWTAVRDALENNISPSLMFSLIKEGRHLHNIRLAEQYRLTFECLTSAFSKHGDQHISRIIDQLGKE</sequence>
<evidence type="ECO:0000313" key="1">
    <source>
        <dbReference type="EMBL" id="UVX69691.1"/>
    </source>
</evidence>
<reference evidence="1 2" key="1">
    <citation type="submission" date="2022-07" db="EMBL/GenBank/DDBJ databases">
        <authorList>
            <person name="Nishijima S."/>
        </authorList>
    </citation>
    <scope>NUCLEOTIDE SEQUENCE [LARGE SCALE GENOMIC DNA]</scope>
    <source>
        <strain evidence="1">4225_94495</strain>
    </source>
</reference>
<organism evidence="1 2">
    <name type="scientific">Bacteriophage sp</name>
    <dbReference type="NCBI Taxonomy" id="38018"/>
    <lineage>
        <taxon>Viruses</taxon>
    </lineage>
</organism>
<dbReference type="Proteomes" id="UP001160698">
    <property type="component" value="Segment"/>
</dbReference>
<dbReference type="EMBL" id="OP072867">
    <property type="protein sequence ID" value="UVX69691.1"/>
    <property type="molecule type" value="Genomic_DNA"/>
</dbReference>